<keyword evidence="2" id="KW-1185">Reference proteome</keyword>
<organism evidence="1 2">
    <name type="scientific">Athelia psychrophila</name>
    <dbReference type="NCBI Taxonomy" id="1759441"/>
    <lineage>
        <taxon>Eukaryota</taxon>
        <taxon>Fungi</taxon>
        <taxon>Dikarya</taxon>
        <taxon>Basidiomycota</taxon>
        <taxon>Agaricomycotina</taxon>
        <taxon>Agaricomycetes</taxon>
        <taxon>Agaricomycetidae</taxon>
        <taxon>Atheliales</taxon>
        <taxon>Atheliaceae</taxon>
        <taxon>Athelia</taxon>
    </lineage>
</organism>
<sequence length="115" mass="12859">MWMGEWQWDTLNGATVIAVIIGSDKTQLSIFSSDKQAHPVYLTIRNINKSTYQKPSERATVLLGHIPITKLESAGYQIFHNCMVKLLAPLQVAGRNVFPILAAYIADYPEHCLVS</sequence>
<dbReference type="Proteomes" id="UP000076532">
    <property type="component" value="Unassembled WGS sequence"/>
</dbReference>
<reference evidence="1 2" key="1">
    <citation type="journal article" date="2016" name="Mol. Biol. Evol.">
        <title>Comparative Genomics of Early-Diverging Mushroom-Forming Fungi Provides Insights into the Origins of Lignocellulose Decay Capabilities.</title>
        <authorList>
            <person name="Nagy L.G."/>
            <person name="Riley R."/>
            <person name="Tritt A."/>
            <person name="Adam C."/>
            <person name="Daum C."/>
            <person name="Floudas D."/>
            <person name="Sun H."/>
            <person name="Yadav J.S."/>
            <person name="Pangilinan J."/>
            <person name="Larsson K.H."/>
            <person name="Matsuura K."/>
            <person name="Barry K."/>
            <person name="Labutti K."/>
            <person name="Kuo R."/>
            <person name="Ohm R.A."/>
            <person name="Bhattacharya S.S."/>
            <person name="Shirouzu T."/>
            <person name="Yoshinaga Y."/>
            <person name="Martin F.M."/>
            <person name="Grigoriev I.V."/>
            <person name="Hibbett D.S."/>
        </authorList>
    </citation>
    <scope>NUCLEOTIDE SEQUENCE [LARGE SCALE GENOMIC DNA]</scope>
    <source>
        <strain evidence="1 2">CBS 109695</strain>
    </source>
</reference>
<dbReference type="OrthoDB" id="2418900at2759"/>
<name>A0A165Y804_9AGAM</name>
<proteinExistence type="predicted"/>
<accession>A0A165Y804</accession>
<dbReference type="AlphaFoldDB" id="A0A165Y804"/>
<dbReference type="Pfam" id="PF18759">
    <property type="entry name" value="Plavaka"/>
    <property type="match status" value="1"/>
</dbReference>
<dbReference type="EMBL" id="KV417703">
    <property type="protein sequence ID" value="KZP09300.1"/>
    <property type="molecule type" value="Genomic_DNA"/>
</dbReference>
<evidence type="ECO:0000313" key="1">
    <source>
        <dbReference type="EMBL" id="KZP09300.1"/>
    </source>
</evidence>
<evidence type="ECO:0000313" key="2">
    <source>
        <dbReference type="Proteomes" id="UP000076532"/>
    </source>
</evidence>
<protein>
    <submittedName>
        <fullName evidence="1">Uncharacterized protein</fullName>
    </submittedName>
</protein>
<dbReference type="InterPro" id="IPR041078">
    <property type="entry name" value="Plavaka"/>
</dbReference>
<gene>
    <name evidence="1" type="ORF">FIBSPDRAFT_914084</name>
</gene>